<reference evidence="2" key="1">
    <citation type="submission" date="2020-09" db="EMBL/GenBank/DDBJ databases">
        <title>A novel bacterium of genus Paenibacillus, isolated from South China Sea.</title>
        <authorList>
            <person name="Huang H."/>
            <person name="Mo K."/>
            <person name="Hu Y."/>
        </authorList>
    </citation>
    <scope>NUCLEOTIDE SEQUENCE</scope>
    <source>
        <strain evidence="2">IB182363</strain>
    </source>
</reference>
<evidence type="ECO:0008006" key="4">
    <source>
        <dbReference type="Google" id="ProtNLM"/>
    </source>
</evidence>
<evidence type="ECO:0000256" key="1">
    <source>
        <dbReference type="SAM" id="SignalP"/>
    </source>
</evidence>
<keyword evidence="1" id="KW-0732">Signal</keyword>
<comment type="caution">
    <text evidence="2">The sequence shown here is derived from an EMBL/GenBank/DDBJ whole genome shotgun (WGS) entry which is preliminary data.</text>
</comment>
<feature type="chain" id="PRO_5039568199" description="Copper amine oxidase-like N-terminal domain-containing protein" evidence="1">
    <location>
        <begin position="32"/>
        <end position="570"/>
    </location>
</feature>
<dbReference type="RefSeq" id="WP_190926676.1">
    <property type="nucleotide sequence ID" value="NZ_JACXJA010000008.1"/>
</dbReference>
<protein>
    <recommendedName>
        <fullName evidence="4">Copper amine oxidase-like N-terminal domain-containing protein</fullName>
    </recommendedName>
</protein>
<dbReference type="EMBL" id="JACXJA010000008">
    <property type="protein sequence ID" value="MBD2862097.1"/>
    <property type="molecule type" value="Genomic_DNA"/>
</dbReference>
<evidence type="ECO:0000313" key="3">
    <source>
        <dbReference type="Proteomes" id="UP000639396"/>
    </source>
</evidence>
<sequence>MELNNQKGTTMKKRFAVLMGAVVFAAAGGFAGPLHPAYADTVKMETVSVSNEGTIREVAMSSQTAGPITYADLLVRKQLSQIVTLASAYADSEIDYSSYLESVYSGKSLAEAAGVSPGDLYDQLMASYRQTVEAEVTAGYLTGTEGDQAVEALSSAVSAAVSGSWDQDSRLSVTDAGQDLVQLHVNRIVPNAAIYIEGSSAGLLQAVQAGQSLAEATGLSADSLSAQLESQLSADLDQAVRSGKLRAEDAEARKAEGAKAIREAVSTPAYDRTSTVWMERFGERLLARQLDSAERLAAVLSSKDYSDVLGALEQGSTLAEATGLSDSELSEQLGASIRQAIDVAWLDGSLSWQAADQWKAKADEALNRLIRGETPDGTLQADAAIALGSTRNIVKNSASYAGLSYGELKEALAAGQTLVQATGLTEAELLGALQAGADPYIAGAVQSGRLDRSVEEATREEAYTHIRAAVHTAGYAGKVDASLYGSELASRVLEQTAEAVGADEAGLLEALSRGYPLSAAAQSDKDSLIYNLLRSANQEINGLAADGRITTEGSARLKAGYSSSLLELLA</sequence>
<keyword evidence="3" id="KW-1185">Reference proteome</keyword>
<dbReference type="Proteomes" id="UP000639396">
    <property type="component" value="Unassembled WGS sequence"/>
</dbReference>
<name>A0A927GZH5_9BACL</name>
<proteinExistence type="predicted"/>
<evidence type="ECO:0000313" key="2">
    <source>
        <dbReference type="EMBL" id="MBD2862097.1"/>
    </source>
</evidence>
<feature type="signal peptide" evidence="1">
    <location>
        <begin position="1"/>
        <end position="31"/>
    </location>
</feature>
<accession>A0A927GZH5</accession>
<dbReference type="AlphaFoldDB" id="A0A927GZH5"/>
<organism evidence="2 3">
    <name type="scientific">Paenibacillus oceani</name>
    <dbReference type="NCBI Taxonomy" id="2772510"/>
    <lineage>
        <taxon>Bacteria</taxon>
        <taxon>Bacillati</taxon>
        <taxon>Bacillota</taxon>
        <taxon>Bacilli</taxon>
        <taxon>Bacillales</taxon>
        <taxon>Paenibacillaceae</taxon>
        <taxon>Paenibacillus</taxon>
    </lineage>
</organism>
<gene>
    <name evidence="2" type="ORF">IDH45_08895</name>
</gene>